<evidence type="ECO:0000313" key="2">
    <source>
        <dbReference type="EMBL" id="MQM12506.1"/>
    </source>
</evidence>
<dbReference type="InterPro" id="IPR035979">
    <property type="entry name" value="RBD_domain_sf"/>
</dbReference>
<keyword evidence="3" id="KW-1185">Reference proteome</keyword>
<protein>
    <submittedName>
        <fullName evidence="2">Uncharacterized protein</fullName>
    </submittedName>
</protein>
<feature type="region of interest" description="Disordered" evidence="1">
    <location>
        <begin position="1"/>
        <end position="63"/>
    </location>
</feature>
<reference evidence="2" key="1">
    <citation type="submission" date="2017-07" db="EMBL/GenBank/DDBJ databases">
        <title>Taro Niue Genome Assembly and Annotation.</title>
        <authorList>
            <person name="Atibalentja N."/>
            <person name="Keating K."/>
            <person name="Fields C.J."/>
        </authorList>
    </citation>
    <scope>NUCLEOTIDE SEQUENCE</scope>
    <source>
        <strain evidence="2">Niue_2</strain>
        <tissue evidence="2">Leaf</tissue>
    </source>
</reference>
<name>A0A843WX07_COLES</name>
<feature type="compositionally biased region" description="Basic and acidic residues" evidence="1">
    <location>
        <begin position="33"/>
        <end position="61"/>
    </location>
</feature>
<dbReference type="Gene3D" id="3.30.70.330">
    <property type="match status" value="1"/>
</dbReference>
<dbReference type="PANTHER" id="PTHR48036">
    <property type="entry name" value="SPLICING FACTOR (PAD-1), PUTATIVE (AFU_ORTHOLOGUE AFUA_1G15810)-RELATED"/>
    <property type="match status" value="1"/>
</dbReference>
<evidence type="ECO:0000256" key="1">
    <source>
        <dbReference type="SAM" id="MobiDB-lite"/>
    </source>
</evidence>
<dbReference type="InterPro" id="IPR006509">
    <property type="entry name" value="RBM39_SF"/>
</dbReference>
<dbReference type="AlphaFoldDB" id="A0A843WX07"/>
<comment type="caution">
    <text evidence="2">The sequence shown here is derived from an EMBL/GenBank/DDBJ whole genome shotgun (WGS) entry which is preliminary data.</text>
</comment>
<proteinExistence type="predicted"/>
<dbReference type="OrthoDB" id="1724770at2759"/>
<feature type="compositionally biased region" description="Basic and acidic residues" evidence="1">
    <location>
        <begin position="8"/>
        <end position="20"/>
    </location>
</feature>
<dbReference type="GO" id="GO:0006397">
    <property type="term" value="P:mRNA processing"/>
    <property type="evidence" value="ECO:0007669"/>
    <property type="project" value="InterPro"/>
</dbReference>
<dbReference type="Proteomes" id="UP000652761">
    <property type="component" value="Unassembled WGS sequence"/>
</dbReference>
<dbReference type="InterPro" id="IPR012677">
    <property type="entry name" value="Nucleotide-bd_a/b_plait_sf"/>
</dbReference>
<sequence length="158" mass="17958">MDFDEYDYLEKTVENPEVPKVKLPAANGVQPEDSDHDKGSRGRPDEGGREGERTSRRDKLADGVIFMRHKEKKEEGAEPEVDPERDQRTVFAYQISLKADERDVYEFFSRAGKSRLIWTFSSPSCFAGIKPLETCATLLVDCLWQDAVIKTLRGRMAG</sequence>
<dbReference type="EMBL" id="NMUH01005338">
    <property type="protein sequence ID" value="MQM12506.1"/>
    <property type="molecule type" value="Genomic_DNA"/>
</dbReference>
<gene>
    <name evidence="2" type="ORF">Taro_045422</name>
</gene>
<dbReference type="SUPFAM" id="SSF54928">
    <property type="entry name" value="RNA-binding domain, RBD"/>
    <property type="match status" value="1"/>
</dbReference>
<dbReference type="GO" id="GO:0003723">
    <property type="term" value="F:RNA binding"/>
    <property type="evidence" value="ECO:0007669"/>
    <property type="project" value="InterPro"/>
</dbReference>
<dbReference type="GO" id="GO:0005634">
    <property type="term" value="C:nucleus"/>
    <property type="evidence" value="ECO:0007669"/>
    <property type="project" value="InterPro"/>
</dbReference>
<accession>A0A843WX07</accession>
<evidence type="ECO:0000313" key="3">
    <source>
        <dbReference type="Proteomes" id="UP000652761"/>
    </source>
</evidence>
<organism evidence="2 3">
    <name type="scientific">Colocasia esculenta</name>
    <name type="common">Wild taro</name>
    <name type="synonym">Arum esculentum</name>
    <dbReference type="NCBI Taxonomy" id="4460"/>
    <lineage>
        <taxon>Eukaryota</taxon>
        <taxon>Viridiplantae</taxon>
        <taxon>Streptophyta</taxon>
        <taxon>Embryophyta</taxon>
        <taxon>Tracheophyta</taxon>
        <taxon>Spermatophyta</taxon>
        <taxon>Magnoliopsida</taxon>
        <taxon>Liliopsida</taxon>
        <taxon>Araceae</taxon>
        <taxon>Aroideae</taxon>
        <taxon>Colocasieae</taxon>
        <taxon>Colocasia</taxon>
    </lineage>
</organism>